<dbReference type="InterPro" id="IPR002562">
    <property type="entry name" value="3'-5'_exonuclease_dom"/>
</dbReference>
<dbReference type="GO" id="GO:0005634">
    <property type="term" value="C:nucleus"/>
    <property type="evidence" value="ECO:0007669"/>
    <property type="project" value="UniProtKB-SubCell"/>
</dbReference>
<dbReference type="CDD" id="cd06141">
    <property type="entry name" value="WRN_exo"/>
    <property type="match status" value="1"/>
</dbReference>
<dbReference type="Gene3D" id="3.30.420.10">
    <property type="entry name" value="Ribonuclease H-like superfamily/Ribonuclease H"/>
    <property type="match status" value="1"/>
</dbReference>
<dbReference type="InterPro" id="IPR051132">
    <property type="entry name" value="3-5_Exonuclease_domain"/>
</dbReference>
<dbReference type="Pfam" id="PF01612">
    <property type="entry name" value="DNA_pol_A_exo1"/>
    <property type="match status" value="1"/>
</dbReference>
<reference evidence="12 13" key="1">
    <citation type="submission" date="2024-01" db="EMBL/GenBank/DDBJ databases">
        <title>Genome assemblies of Stephania.</title>
        <authorList>
            <person name="Yang L."/>
        </authorList>
    </citation>
    <scope>NUCLEOTIDE SEQUENCE [LARGE SCALE GENOMIC DNA]</scope>
    <source>
        <strain evidence="12">QJT</strain>
        <tissue evidence="12">Leaf</tissue>
    </source>
</reference>
<evidence type="ECO:0000256" key="6">
    <source>
        <dbReference type="ARBA" id="ARBA00022842"/>
    </source>
</evidence>
<comment type="caution">
    <text evidence="12">The sequence shown here is derived from an EMBL/GenBank/DDBJ whole genome shotgun (WGS) entry which is preliminary data.</text>
</comment>
<feature type="domain" description="3'-5' exonuclease" evidence="11">
    <location>
        <begin position="93"/>
        <end position="265"/>
    </location>
</feature>
<evidence type="ECO:0000259" key="11">
    <source>
        <dbReference type="SMART" id="SM00474"/>
    </source>
</evidence>
<dbReference type="PANTHER" id="PTHR13620">
    <property type="entry name" value="3-5 EXONUCLEASE"/>
    <property type="match status" value="1"/>
</dbReference>
<evidence type="ECO:0000256" key="9">
    <source>
        <dbReference type="ARBA" id="ARBA00042761"/>
    </source>
</evidence>
<dbReference type="FunFam" id="3.30.420.10:FF:000114">
    <property type="entry name" value="Werner Syndrome-like exonuclease"/>
    <property type="match status" value="1"/>
</dbReference>
<dbReference type="InterPro" id="IPR036397">
    <property type="entry name" value="RNaseH_sf"/>
</dbReference>
<comment type="subcellular location">
    <subcellularLocation>
        <location evidence="1">Nucleus</location>
    </subcellularLocation>
</comment>
<evidence type="ECO:0000256" key="7">
    <source>
        <dbReference type="ARBA" id="ARBA00023242"/>
    </source>
</evidence>
<keyword evidence="2" id="KW-0540">Nuclease</keyword>
<evidence type="ECO:0000256" key="3">
    <source>
        <dbReference type="ARBA" id="ARBA00022723"/>
    </source>
</evidence>
<dbReference type="PANTHER" id="PTHR13620:SF109">
    <property type="entry name" value="3'-5' EXONUCLEASE"/>
    <property type="match status" value="1"/>
</dbReference>
<evidence type="ECO:0000313" key="13">
    <source>
        <dbReference type="Proteomes" id="UP001417504"/>
    </source>
</evidence>
<evidence type="ECO:0000256" key="10">
    <source>
        <dbReference type="SAM" id="MobiDB-lite"/>
    </source>
</evidence>
<keyword evidence="6" id="KW-0460">Magnesium</keyword>
<dbReference type="SUPFAM" id="SSF53098">
    <property type="entry name" value="Ribonuclease H-like"/>
    <property type="match status" value="1"/>
</dbReference>
<evidence type="ECO:0000256" key="4">
    <source>
        <dbReference type="ARBA" id="ARBA00022801"/>
    </source>
</evidence>
<dbReference type="SMART" id="SM00474">
    <property type="entry name" value="35EXOc"/>
    <property type="match status" value="1"/>
</dbReference>
<keyword evidence="3" id="KW-0479">Metal-binding</keyword>
<dbReference type="AlphaFoldDB" id="A0AAP0JT00"/>
<dbReference type="GO" id="GO:0008408">
    <property type="term" value="F:3'-5' exonuclease activity"/>
    <property type="evidence" value="ECO:0007669"/>
    <property type="project" value="InterPro"/>
</dbReference>
<keyword evidence="7" id="KW-0539">Nucleus</keyword>
<feature type="compositionally biased region" description="Basic and acidic residues" evidence="10">
    <location>
        <begin position="44"/>
        <end position="58"/>
    </location>
</feature>
<sequence length="281" mass="31909">MESTLISDWERPISAEELQEIEAAESFAIRRGRRRTCAHYETPPPRDSRRLPDWESRRTSSKQADLNGECHAIKFGGRVVYSRTVAEVEKATMELLESIESKGNVLDPIALGFDIEWRPTFRRGVALRKAAVMQICADASTCYVMHVIHSGIPSILQSLLEDPKYVKVGVSIANDAVKIWKDYKVCVKSVKDLSPLANLKVRGDPRNWSLASLTEMLTCKELEKPNKIRLGNWEVQILSLEQLRYAATDAFVSWHLYQILQSLPDIVHDQSIEQDNETTIT</sequence>
<keyword evidence="5" id="KW-0269">Exonuclease</keyword>
<gene>
    <name evidence="12" type="ORF">Sjap_009044</name>
</gene>
<organism evidence="12 13">
    <name type="scientific">Stephania japonica</name>
    <dbReference type="NCBI Taxonomy" id="461633"/>
    <lineage>
        <taxon>Eukaryota</taxon>
        <taxon>Viridiplantae</taxon>
        <taxon>Streptophyta</taxon>
        <taxon>Embryophyta</taxon>
        <taxon>Tracheophyta</taxon>
        <taxon>Spermatophyta</taxon>
        <taxon>Magnoliopsida</taxon>
        <taxon>Ranunculales</taxon>
        <taxon>Menispermaceae</taxon>
        <taxon>Menispermoideae</taxon>
        <taxon>Cissampelideae</taxon>
        <taxon>Stephania</taxon>
    </lineage>
</organism>
<accession>A0AAP0JT00</accession>
<evidence type="ECO:0000256" key="5">
    <source>
        <dbReference type="ARBA" id="ARBA00022839"/>
    </source>
</evidence>
<protein>
    <recommendedName>
        <fullName evidence="8">3'-5' exonuclease</fullName>
    </recommendedName>
    <alternativeName>
        <fullName evidence="9">Werner Syndrome-like exonuclease</fullName>
    </alternativeName>
</protein>
<evidence type="ECO:0000256" key="8">
    <source>
        <dbReference type="ARBA" id="ARBA00040531"/>
    </source>
</evidence>
<dbReference type="InterPro" id="IPR012337">
    <property type="entry name" value="RNaseH-like_sf"/>
</dbReference>
<evidence type="ECO:0000256" key="2">
    <source>
        <dbReference type="ARBA" id="ARBA00022722"/>
    </source>
</evidence>
<dbReference type="GO" id="GO:0003676">
    <property type="term" value="F:nucleic acid binding"/>
    <property type="evidence" value="ECO:0007669"/>
    <property type="project" value="InterPro"/>
</dbReference>
<feature type="region of interest" description="Disordered" evidence="10">
    <location>
        <begin position="36"/>
        <end position="62"/>
    </location>
</feature>
<proteinExistence type="predicted"/>
<name>A0AAP0JT00_9MAGN</name>
<evidence type="ECO:0000313" key="12">
    <source>
        <dbReference type="EMBL" id="KAK9138450.1"/>
    </source>
</evidence>
<dbReference type="Proteomes" id="UP001417504">
    <property type="component" value="Unassembled WGS sequence"/>
</dbReference>
<dbReference type="GO" id="GO:0006139">
    <property type="term" value="P:nucleobase-containing compound metabolic process"/>
    <property type="evidence" value="ECO:0007669"/>
    <property type="project" value="InterPro"/>
</dbReference>
<keyword evidence="13" id="KW-1185">Reference proteome</keyword>
<evidence type="ECO:0000256" key="1">
    <source>
        <dbReference type="ARBA" id="ARBA00004123"/>
    </source>
</evidence>
<dbReference type="GO" id="GO:0046872">
    <property type="term" value="F:metal ion binding"/>
    <property type="evidence" value="ECO:0007669"/>
    <property type="project" value="UniProtKB-KW"/>
</dbReference>
<dbReference type="EMBL" id="JBBNAE010000003">
    <property type="protein sequence ID" value="KAK9138450.1"/>
    <property type="molecule type" value="Genomic_DNA"/>
</dbReference>
<keyword evidence="4" id="KW-0378">Hydrolase</keyword>